<organism evidence="2 3">
    <name type="scientific">Decorospora gaudefroyi</name>
    <dbReference type="NCBI Taxonomy" id="184978"/>
    <lineage>
        <taxon>Eukaryota</taxon>
        <taxon>Fungi</taxon>
        <taxon>Dikarya</taxon>
        <taxon>Ascomycota</taxon>
        <taxon>Pezizomycotina</taxon>
        <taxon>Dothideomycetes</taxon>
        <taxon>Pleosporomycetidae</taxon>
        <taxon>Pleosporales</taxon>
        <taxon>Pleosporineae</taxon>
        <taxon>Pleosporaceae</taxon>
        <taxon>Decorospora</taxon>
    </lineage>
</organism>
<dbReference type="Pfam" id="PF13092">
    <property type="entry name" value="CENP-L"/>
    <property type="match status" value="1"/>
</dbReference>
<feature type="region of interest" description="Disordered" evidence="1">
    <location>
        <begin position="336"/>
        <end position="392"/>
    </location>
</feature>
<protein>
    <submittedName>
        <fullName evidence="2">Uncharacterized protein</fullName>
    </submittedName>
</protein>
<dbReference type="InterPro" id="IPR025204">
    <property type="entry name" value="CENP-L"/>
</dbReference>
<evidence type="ECO:0000256" key="1">
    <source>
        <dbReference type="SAM" id="MobiDB-lite"/>
    </source>
</evidence>
<evidence type="ECO:0000313" key="3">
    <source>
        <dbReference type="Proteomes" id="UP000800040"/>
    </source>
</evidence>
<proteinExistence type="predicted"/>
<dbReference type="EMBL" id="ML975248">
    <property type="protein sequence ID" value="KAF1838962.1"/>
    <property type="molecule type" value="Genomic_DNA"/>
</dbReference>
<dbReference type="AlphaFoldDB" id="A0A6A5KS19"/>
<dbReference type="OrthoDB" id="8864979at2759"/>
<accession>A0A6A5KS19</accession>
<sequence>MADIPPYPLYNTTYTLYRLSPLHHGEMPLLADASRSSLGTHALRLKEQLKGDSVRGVQVDFAAAQDTARLGPLDECRWKLLGDEDAWIDGHLTQSPRLPVSPPSPLSSIRGLHITLAYERQAYSALLLRDPAVTAPPHGFTSLPLLLVKMPGPIREVFLNYLRTAFDAHVGPLRLPSSFIASGLETYLDHLATRTSTHSIQDVIRQLHIQLAFPPTTSLLKHLDVTIAAADVAGFVDRGRLMQNTHSKPFTAALSAYLAHHLALDLSHPKVVISRVSCNSFNLGTDRLKLVAPDTLADTSFSDEGAASQDASASQLAVQQLCASLVREAAGSGNFLPDDLTNHQRADTPSSTASARAGRRKRAISNAAVGNDNKKKAKAKGKENGGRYADST</sequence>
<reference evidence="2" key="1">
    <citation type="submission" date="2020-01" db="EMBL/GenBank/DDBJ databases">
        <authorList>
            <consortium name="DOE Joint Genome Institute"/>
            <person name="Haridas S."/>
            <person name="Albert R."/>
            <person name="Binder M."/>
            <person name="Bloem J."/>
            <person name="Labutti K."/>
            <person name="Salamov A."/>
            <person name="Andreopoulos B."/>
            <person name="Baker S.E."/>
            <person name="Barry K."/>
            <person name="Bills G."/>
            <person name="Bluhm B.H."/>
            <person name="Cannon C."/>
            <person name="Castanera R."/>
            <person name="Culley D.E."/>
            <person name="Daum C."/>
            <person name="Ezra D."/>
            <person name="Gonzalez J.B."/>
            <person name="Henrissat B."/>
            <person name="Kuo A."/>
            <person name="Liang C."/>
            <person name="Lipzen A."/>
            <person name="Lutzoni F."/>
            <person name="Magnuson J."/>
            <person name="Mondo S."/>
            <person name="Nolan M."/>
            <person name="Ohm R."/>
            <person name="Pangilinan J."/>
            <person name="Park H.-J."/>
            <person name="Ramirez L."/>
            <person name="Alfaro M."/>
            <person name="Sun H."/>
            <person name="Tritt A."/>
            <person name="Yoshinaga Y."/>
            <person name="Zwiers L.-H."/>
            <person name="Turgeon B.G."/>
            <person name="Goodwin S.B."/>
            <person name="Spatafora J.W."/>
            <person name="Crous P.W."/>
            <person name="Grigoriev I.V."/>
        </authorList>
    </citation>
    <scope>NUCLEOTIDE SEQUENCE</scope>
    <source>
        <strain evidence="2">P77</strain>
    </source>
</reference>
<name>A0A6A5KS19_9PLEO</name>
<keyword evidence="3" id="KW-1185">Reference proteome</keyword>
<gene>
    <name evidence="2" type="ORF">BDW02DRAFT_564564</name>
</gene>
<evidence type="ECO:0000313" key="2">
    <source>
        <dbReference type="EMBL" id="KAF1838962.1"/>
    </source>
</evidence>
<dbReference type="Proteomes" id="UP000800040">
    <property type="component" value="Unassembled WGS sequence"/>
</dbReference>